<evidence type="ECO:0000256" key="14">
    <source>
        <dbReference type="ARBA" id="ARBA00040768"/>
    </source>
</evidence>
<evidence type="ECO:0000256" key="10">
    <source>
        <dbReference type="ARBA" id="ARBA00023160"/>
    </source>
</evidence>
<sequence length="231" mass="25164">MASAVAKLGTCLVQAVVGGSSCTVDSFWKEQTCVITIFRRLGCKFCRLEAVNLSHLKPALDKRNVKLIGISFDKDGVKEFTDGGYFKGELFLDPERKTYEALAFKRVSMFSGFLSLFTKAGRDLNAKANASYIHLKLAILRSVACFFSCGIVNSLSQATNISGNLSGDGWQTGGLVVVGKGGNLLYQFEQKEVVNHPDYLKIMEVLKIDPKEVPNLDLSGLSCDDSTCAKP</sequence>
<dbReference type="AlphaFoldDB" id="A0A8T0DRV7"/>
<comment type="caution">
    <text evidence="18">The sequence shown here is derived from an EMBL/GenBank/DDBJ whole genome shotgun (WGS) entry which is preliminary data.</text>
</comment>
<evidence type="ECO:0000256" key="15">
    <source>
        <dbReference type="ARBA" id="ARBA00041838"/>
    </source>
</evidence>
<keyword evidence="6" id="KW-0276">Fatty acid metabolism</keyword>
<comment type="subcellular location">
    <subcellularLocation>
        <location evidence="1">Cytoplasm</location>
        <location evidence="1">Cytosol</location>
    </subcellularLocation>
</comment>
<keyword evidence="9" id="KW-0443">Lipid metabolism</keyword>
<evidence type="ECO:0000256" key="13">
    <source>
        <dbReference type="ARBA" id="ARBA00039126"/>
    </source>
</evidence>
<keyword evidence="4" id="KW-0444">Lipid biosynthesis</keyword>
<keyword evidence="19" id="KW-1185">Reference proteome</keyword>
<gene>
    <name evidence="18" type="ORF">P879_01582</name>
</gene>
<dbReference type="GO" id="GO:0001516">
    <property type="term" value="P:prostaglandin biosynthetic process"/>
    <property type="evidence" value="ECO:0007669"/>
    <property type="project" value="UniProtKB-KW"/>
</dbReference>
<evidence type="ECO:0000256" key="7">
    <source>
        <dbReference type="ARBA" id="ARBA00022857"/>
    </source>
</evidence>
<dbReference type="Gene3D" id="3.40.30.10">
    <property type="entry name" value="Glutaredoxin"/>
    <property type="match status" value="1"/>
</dbReference>
<evidence type="ECO:0000256" key="4">
    <source>
        <dbReference type="ARBA" id="ARBA00022516"/>
    </source>
</evidence>
<accession>A0A8T0DRV7</accession>
<evidence type="ECO:0000313" key="19">
    <source>
        <dbReference type="Proteomes" id="UP000699462"/>
    </source>
</evidence>
<dbReference type="Pfam" id="PF13911">
    <property type="entry name" value="AhpC-TSA_2"/>
    <property type="match status" value="1"/>
</dbReference>
<evidence type="ECO:0000256" key="17">
    <source>
        <dbReference type="ARBA" id="ARBA00048626"/>
    </source>
</evidence>
<evidence type="ECO:0000256" key="3">
    <source>
        <dbReference type="ARBA" id="ARBA00022501"/>
    </source>
</evidence>
<protein>
    <recommendedName>
        <fullName evidence="14">Prostamide/prostaglandin F synthase</fullName>
        <ecNumber evidence="13">1.11.1.20</ecNumber>
    </recommendedName>
    <alternativeName>
        <fullName evidence="15">Peroxiredoxin-like 2B</fullName>
    </alternativeName>
</protein>
<evidence type="ECO:0000256" key="11">
    <source>
        <dbReference type="ARBA" id="ARBA00037117"/>
    </source>
</evidence>
<dbReference type="Proteomes" id="UP000699462">
    <property type="component" value="Unassembled WGS sequence"/>
</dbReference>
<evidence type="ECO:0000256" key="9">
    <source>
        <dbReference type="ARBA" id="ARBA00023098"/>
    </source>
</evidence>
<evidence type="ECO:0000256" key="8">
    <source>
        <dbReference type="ARBA" id="ARBA00023002"/>
    </source>
</evidence>
<organism evidence="18 19">
    <name type="scientific">Paragonimus westermani</name>
    <dbReference type="NCBI Taxonomy" id="34504"/>
    <lineage>
        <taxon>Eukaryota</taxon>
        <taxon>Metazoa</taxon>
        <taxon>Spiralia</taxon>
        <taxon>Lophotrochozoa</taxon>
        <taxon>Platyhelminthes</taxon>
        <taxon>Trematoda</taxon>
        <taxon>Digenea</taxon>
        <taxon>Plagiorchiida</taxon>
        <taxon>Troglotremata</taxon>
        <taxon>Troglotrematidae</taxon>
        <taxon>Paragonimus</taxon>
    </lineage>
</organism>
<dbReference type="InterPro" id="IPR032801">
    <property type="entry name" value="PXL2A/B/C"/>
</dbReference>
<evidence type="ECO:0000256" key="1">
    <source>
        <dbReference type="ARBA" id="ARBA00004514"/>
    </source>
</evidence>
<keyword evidence="8" id="KW-0560">Oxidoreductase</keyword>
<evidence type="ECO:0000256" key="12">
    <source>
        <dbReference type="ARBA" id="ARBA00037965"/>
    </source>
</evidence>
<evidence type="ECO:0000313" key="18">
    <source>
        <dbReference type="EMBL" id="KAF8570655.1"/>
    </source>
</evidence>
<comment type="catalytic activity">
    <reaction evidence="17">
        <text>prostamide F2alpha + [thioredoxin]-disulfide = prostamide H2 + [thioredoxin]-dithiol</text>
        <dbReference type="Rhea" id="RHEA:26373"/>
        <dbReference type="Rhea" id="RHEA-COMP:10698"/>
        <dbReference type="Rhea" id="RHEA-COMP:10700"/>
        <dbReference type="ChEBI" id="CHEBI:29950"/>
        <dbReference type="ChEBI" id="CHEBI:50058"/>
        <dbReference type="ChEBI" id="CHEBI:53081"/>
        <dbReference type="ChEBI" id="CHEBI:53082"/>
        <dbReference type="EC" id="1.11.1.20"/>
    </reaction>
</comment>
<evidence type="ECO:0000256" key="16">
    <source>
        <dbReference type="ARBA" id="ARBA00047917"/>
    </source>
</evidence>
<keyword evidence="10" id="KW-0275">Fatty acid biosynthesis</keyword>
<keyword evidence="2" id="KW-0963">Cytoplasm</keyword>
<dbReference type="GO" id="GO:0047017">
    <property type="term" value="F:prostaglandin F synthase activity"/>
    <property type="evidence" value="ECO:0007669"/>
    <property type="project" value="TreeGrafter"/>
</dbReference>
<keyword evidence="3" id="KW-0644">Prostaglandin metabolism</keyword>
<proteinExistence type="inferred from homology"/>
<keyword evidence="7" id="KW-0521">NADP</keyword>
<comment type="catalytic activity">
    <reaction evidence="16">
        <text>prostaglandin H2 + [thioredoxin]-dithiol = prostaglandin F2alpha + [thioredoxin]-disulfide</text>
        <dbReference type="Rhea" id="RHEA:28214"/>
        <dbReference type="Rhea" id="RHEA-COMP:10698"/>
        <dbReference type="Rhea" id="RHEA-COMP:10700"/>
        <dbReference type="ChEBI" id="CHEBI:29950"/>
        <dbReference type="ChEBI" id="CHEBI:50058"/>
        <dbReference type="ChEBI" id="CHEBI:57404"/>
        <dbReference type="ChEBI" id="CHEBI:57405"/>
        <dbReference type="EC" id="1.11.1.20"/>
    </reaction>
</comment>
<dbReference type="EMBL" id="JTDF01000994">
    <property type="protein sequence ID" value="KAF8570655.1"/>
    <property type="molecule type" value="Genomic_DNA"/>
</dbReference>
<reference evidence="18 19" key="1">
    <citation type="submission" date="2019-07" db="EMBL/GenBank/DDBJ databases">
        <title>Annotation for the trematode Paragonimus westermani.</title>
        <authorList>
            <person name="Choi Y.-J."/>
        </authorList>
    </citation>
    <scope>NUCLEOTIDE SEQUENCE [LARGE SCALE GENOMIC DNA]</scope>
    <source>
        <strain evidence="18">180907_Pwestermani</strain>
    </source>
</reference>
<dbReference type="OrthoDB" id="40334at2759"/>
<comment type="similarity">
    <text evidence="12">Belongs to the peroxiredoxin-like PRXL2 family. Prostamide/prostaglandin F synthase subfamily.</text>
</comment>
<evidence type="ECO:0000256" key="6">
    <source>
        <dbReference type="ARBA" id="ARBA00022832"/>
    </source>
</evidence>
<dbReference type="PROSITE" id="PS51257">
    <property type="entry name" value="PROKAR_LIPOPROTEIN"/>
    <property type="match status" value="1"/>
</dbReference>
<dbReference type="InterPro" id="IPR036249">
    <property type="entry name" value="Thioredoxin-like_sf"/>
</dbReference>
<dbReference type="GO" id="GO:0005829">
    <property type="term" value="C:cytosol"/>
    <property type="evidence" value="ECO:0007669"/>
    <property type="project" value="UniProtKB-SubCell"/>
</dbReference>
<comment type="function">
    <text evidence="11">Catalyzes the reduction of prostaglandin-ethanolamide H(2) (prostamide H(2)) to prostamide F(2alpha) with NADPH as proton donor. Also able to reduce prostaglandin H(2) to prostaglandin F(2alpha).</text>
</comment>
<evidence type="ECO:0000256" key="5">
    <source>
        <dbReference type="ARBA" id="ARBA00022585"/>
    </source>
</evidence>
<dbReference type="EC" id="1.11.1.20" evidence="13"/>
<dbReference type="SUPFAM" id="SSF52833">
    <property type="entry name" value="Thioredoxin-like"/>
    <property type="match status" value="1"/>
</dbReference>
<dbReference type="PANTHER" id="PTHR28630">
    <property type="match status" value="1"/>
</dbReference>
<dbReference type="PANTHER" id="PTHR28630:SF29">
    <property type="entry name" value="PROSTAMIDE_PROSTAGLANDIN F SYNTHASE"/>
    <property type="match status" value="1"/>
</dbReference>
<keyword evidence="5" id="KW-0643">Prostaglandin biosynthesis</keyword>
<evidence type="ECO:0000256" key="2">
    <source>
        <dbReference type="ARBA" id="ARBA00022490"/>
    </source>
</evidence>
<name>A0A8T0DRV7_9TREM</name>
<dbReference type="CDD" id="cd02970">
    <property type="entry name" value="PRX_like2"/>
    <property type="match status" value="1"/>
</dbReference>